<dbReference type="AlphaFoldDB" id="A0A1P8N0P6"/>
<keyword evidence="2" id="KW-1185">Reference proteome</keyword>
<dbReference type="KEGG" id="tom:BWR18_10820"/>
<protein>
    <submittedName>
        <fullName evidence="1">Recombinase XerC</fullName>
    </submittedName>
</protein>
<evidence type="ECO:0000313" key="2">
    <source>
        <dbReference type="Proteomes" id="UP000186336"/>
    </source>
</evidence>
<evidence type="ECO:0000313" key="1">
    <source>
        <dbReference type="EMBL" id="APX13828.1"/>
    </source>
</evidence>
<dbReference type="InterPro" id="IPR007435">
    <property type="entry name" value="DUF484"/>
</dbReference>
<sequence length="235" mass="26027">MSSQPKIDDALREAIISRPDVILDDKDLMHALIAANERAMGGNIVDLRGLAMERLEARLDRLEDTHRSVIAAAYENLAGTNQIHRAILRMLDPTEFEAFLKDLGGEVADILRVDAVKLVLESTQNDKDPAVQRLGDVLNVAEPGFIDDYLTDGRGGNVRQVTLRQVQDADPEIYGTDATWIRSEACLKLDFGDGRLPGLLVMGAEDPHMFGPQQGTDLLAFFTGVFERAMRRWLG</sequence>
<dbReference type="Proteomes" id="UP000186336">
    <property type="component" value="Chromosome"/>
</dbReference>
<dbReference type="Pfam" id="PF04340">
    <property type="entry name" value="DUF484"/>
    <property type="match status" value="1"/>
</dbReference>
<dbReference type="EMBL" id="CP019312">
    <property type="protein sequence ID" value="APX13828.1"/>
    <property type="molecule type" value="Genomic_DNA"/>
</dbReference>
<dbReference type="Gene3D" id="3.30.450.40">
    <property type="match status" value="1"/>
</dbReference>
<dbReference type="OrthoDB" id="7200179at2"/>
<accession>A0A1P8N0P6</accession>
<dbReference type="RefSeq" id="WP_076630258.1">
    <property type="nucleotide sequence ID" value="NZ_CP019312.1"/>
</dbReference>
<name>A0A1P8N0P6_9RHOB</name>
<dbReference type="STRING" id="299262.BWR18_10820"/>
<reference evidence="1 2" key="1">
    <citation type="submission" date="2017-01" db="EMBL/GenBank/DDBJ databases">
        <title>Complete genome of Tateyamaria omphalii DOK1-4 isolated from seawater in Dokdo.</title>
        <authorList>
            <person name="Kim J.H."/>
            <person name="Chi W.-J."/>
        </authorList>
    </citation>
    <scope>NUCLEOTIDE SEQUENCE [LARGE SCALE GENOMIC DNA]</scope>
    <source>
        <strain evidence="1 2">DOK1-4</strain>
    </source>
</reference>
<dbReference type="InterPro" id="IPR029016">
    <property type="entry name" value="GAF-like_dom_sf"/>
</dbReference>
<proteinExistence type="predicted"/>
<organism evidence="1 2">
    <name type="scientific">Tateyamaria omphalii</name>
    <dbReference type="NCBI Taxonomy" id="299262"/>
    <lineage>
        <taxon>Bacteria</taxon>
        <taxon>Pseudomonadati</taxon>
        <taxon>Pseudomonadota</taxon>
        <taxon>Alphaproteobacteria</taxon>
        <taxon>Rhodobacterales</taxon>
        <taxon>Roseobacteraceae</taxon>
        <taxon>Tateyamaria</taxon>
    </lineage>
</organism>
<gene>
    <name evidence="1" type="ORF">BWR18_10820</name>
</gene>